<dbReference type="Pfam" id="PF13245">
    <property type="entry name" value="AAA_19"/>
    <property type="match status" value="1"/>
</dbReference>
<name>A0A923HI28_9FLAO</name>
<dbReference type="GO" id="GO:0005524">
    <property type="term" value="F:ATP binding"/>
    <property type="evidence" value="ECO:0007669"/>
    <property type="project" value="UniProtKB-KW"/>
</dbReference>
<dbReference type="Gene3D" id="3.40.50.300">
    <property type="entry name" value="P-loop containing nucleotide triphosphate hydrolases"/>
    <property type="match status" value="2"/>
</dbReference>
<organism evidence="7 8">
    <name type="scientific">Hyunsoonleella aquatilis</name>
    <dbReference type="NCBI Taxonomy" id="2762758"/>
    <lineage>
        <taxon>Bacteria</taxon>
        <taxon>Pseudomonadati</taxon>
        <taxon>Bacteroidota</taxon>
        <taxon>Flavobacteriia</taxon>
        <taxon>Flavobacteriales</taxon>
        <taxon>Flavobacteriaceae</taxon>
    </lineage>
</organism>
<dbReference type="PANTHER" id="PTHR43788">
    <property type="entry name" value="DNA2/NAM7 HELICASE FAMILY MEMBER"/>
    <property type="match status" value="1"/>
</dbReference>
<keyword evidence="3" id="KW-0347">Helicase</keyword>
<dbReference type="InterPro" id="IPR050534">
    <property type="entry name" value="Coronavir_polyprotein_1ab"/>
</dbReference>
<dbReference type="GO" id="GO:0016787">
    <property type="term" value="F:hydrolase activity"/>
    <property type="evidence" value="ECO:0007669"/>
    <property type="project" value="UniProtKB-KW"/>
</dbReference>
<gene>
    <name evidence="7" type="ORF">H7U19_14930</name>
</gene>
<dbReference type="GO" id="GO:0043139">
    <property type="term" value="F:5'-3' DNA helicase activity"/>
    <property type="evidence" value="ECO:0007669"/>
    <property type="project" value="TreeGrafter"/>
</dbReference>
<proteinExistence type="predicted"/>
<dbReference type="SUPFAM" id="SSF52540">
    <property type="entry name" value="P-loop containing nucleoside triphosphate hydrolases"/>
    <property type="match status" value="1"/>
</dbReference>
<evidence type="ECO:0000256" key="3">
    <source>
        <dbReference type="ARBA" id="ARBA00022806"/>
    </source>
</evidence>
<dbReference type="EMBL" id="JACNMF010000005">
    <property type="protein sequence ID" value="MBC3759705.1"/>
    <property type="molecule type" value="Genomic_DNA"/>
</dbReference>
<dbReference type="CDD" id="cd18808">
    <property type="entry name" value="SF1_C_Upf1"/>
    <property type="match status" value="1"/>
</dbReference>
<dbReference type="InterPro" id="IPR036890">
    <property type="entry name" value="HATPase_C_sf"/>
</dbReference>
<evidence type="ECO:0000259" key="5">
    <source>
        <dbReference type="Pfam" id="PF13087"/>
    </source>
</evidence>
<dbReference type="InterPro" id="IPR047187">
    <property type="entry name" value="SF1_C_Upf1"/>
</dbReference>
<comment type="caution">
    <text evidence="7">The sequence shown here is derived from an EMBL/GenBank/DDBJ whole genome shotgun (WGS) entry which is preliminary data.</text>
</comment>
<protein>
    <submittedName>
        <fullName evidence="7">AAA family ATPase</fullName>
    </submittedName>
</protein>
<keyword evidence="4" id="KW-0067">ATP-binding</keyword>
<dbReference type="PANTHER" id="PTHR43788:SF8">
    <property type="entry name" value="DNA-BINDING PROTEIN SMUBP-2"/>
    <property type="match status" value="1"/>
</dbReference>
<evidence type="ECO:0000256" key="1">
    <source>
        <dbReference type="ARBA" id="ARBA00022741"/>
    </source>
</evidence>
<evidence type="ECO:0000313" key="8">
    <source>
        <dbReference type="Proteomes" id="UP000656244"/>
    </source>
</evidence>
<dbReference type="Pfam" id="PF25794">
    <property type="entry name" value="SACS"/>
    <property type="match status" value="1"/>
</dbReference>
<dbReference type="RefSeq" id="WP_186563669.1">
    <property type="nucleotide sequence ID" value="NZ_JACNMF010000005.1"/>
</dbReference>
<evidence type="ECO:0000259" key="6">
    <source>
        <dbReference type="Pfam" id="PF25794"/>
    </source>
</evidence>
<sequence>MKIKNIQQYRSLYKTVIRDLPSRDENFIGNYLIEENSKKKKFGWFEIYHGDKEGYGKAEAGIENFLQSFLDMAKDGQAVYEFLQNAVDAESTHFTMIWDKDPIDGNYYLLVANNGNMFNGDSIRSILNVGSSTKTADSETIGKFGIGFKLAHRLVGKNNGLEELINENSGPILFSWKNYEIENLANAETLEPTEIEYNLNEKGNLNIKDDYPWLFKILITCFPCLPENDKIDELPIMANGALAEVNPFNNSEYKVLSRWVKKYRHILNRNTYNEGALFFIKLGSGKETELDEINLKEGVKFALAILKETTDEVEKTDNLLKTVQLKEEEPITYPELEYVKFTIDKNSEKDTYAYIRFGVQTYDELSAEQQNKLKEEANVEVLFGFRKHNLIEDYFKGAPNLYLYFPLSEEVHNFNYVLHSNAFYKGSSRTFLHKGSTNQDGINERLLETIVNKIDEELKRLSNSDIDSERRLFLHFYAALLTSGKSANQDRLWIEKPYINPINELLKRYIPVRESLNSNEFSVVSNPDEVFIKKTKIDVEPLTWGLENVKWFYWSDSGIQFELSAITKLNIKNFDLGKLFISNNQVFNYLNGWLKQENNLDTLLKELKNVPQEIVSNAIFKANFFETKLFKFNNYESLSPNEVQEKESEGYIITYNKLNNIKDILIKLKFNVTEHNFEDFDFNPKYFSLFNNKSQAGGYLNVTKLFSTVVKNENLNSLSVKEKHNIYEAFRTLNETPGDRIKELKLFKNNNNVPAHFKNLLAASQHNWLSRFCIHPEENNTAYKNYLIDTDQEIYEGVIYPFWKDILEHVSINQKESKEVFDEIIILYDKSNWQEKANYLLNTSKLIIYKGEVIHVDEIYFNEKLAHLSQDNFQNIQEVILKYYNVYIPDACMLSSMDKVPFSYNLANIDKDLEVEKINKTELHYLLLFSTKCELDFFEDNCIVQNNGEYTIESTNSKQQIFTSKTAIIKYVGTYYSDDYELIPNEFASFKANIELAESNLVEHLIEIFKEDNEDQELDLIELVLAERLQDKKALLETLTFTPLDAYWNNERSNNLYLKLLKEVVEGVIADDELETIQEKIKILKDESEIIIADIDSAQDSIEVKRGDKDIVLSQSQILNLENADSIEIIQQIHNDAISREILNHQTADKLFKISSAGVTNQLVSKFLENLNNKQITNSHQLAFVLLSQQFNSEKIKEFSIKFNNERWMKIENQLIIYSEKNEEFIDSMFMISQDYEGIQELLKLNDLEAFNYGNNEDDIIASKFLFVKGFNPEILVNEKELESKLNYLFNGWINLSSQIRVHKRKLDWIDYLSINPRENILKGIRTENEIPPKEFSHWAGEDINKIQFLSDLGFWKGENVIQGLRSYLLGELGSLSEEFSFDRVNNSLLLNTLKGLSGKFTRLNNNPIIINNEDTRRIELIEKIINHLISKEQDGIPRLVYHTIDSFKIVMSEENDFYYINEDVHSKLIDNEQNNLNRLYTSVNILKLPITGVDEFVRDFKELKYEKTFLSDINANEHNEPFYRNWRSENNIRLIKQDSIEFQILFDNDTEVFDLGVIEDGICNISVGESNQVVIYYKKSTSLEELSISLQDDKPELSDAIEDIIVRKNSMLSKIYEAYNAADKDGIESSHLKALQSVFKQEDLKHEREKLLESIKSDNKYSYSWFKSYLNLLLTFEDKQDTTQQKSIVFQEIKRYKFKDKISNKYFLLCGANSLIPINIEDFEDFSITLVQKNKRRVNIDVEGVSKRGQDLLIFCRTPIQQNIIDGFKEVLQVKISFSPVLHLLELLKNAFFNETNIDTWDNIKEKLPKLEFIYGPPGTGKTTTICKKVERIVQEKHDSKFLLLTPTNKAADVVCKKLIDNQHKYENEQAEIGDENVFRMPVSMVRVGRSTDVELEEYDENLYKESLDQDIIDNTHLIASTIHRIPYYDVFNQEANSSTKLFKLEEYWDYIIFDEASMTNLPYIVFAIMAIHKFNPEAKFIIAGDPKQIPPVVNVTDKELEEIDIQDENIYTMMGINSFNPHEQERDRREKDVIQNLTTQYRSVKSIGQLFSDLSYNNLLNHHREDVNHAAKELPENLKKLINKNVTFIDIPLDVDNSIFRIDKLFYSSYHTYSAILVAEIVKYFDTLLSDSESWSIGLIAPYKAQAVILNKLITSFGISDKIKIYSDTVHGFQGDECDIIFFIANPNNIRYTGHYKSLMSKEYIYNVAVSRAKDYLVILHPFEVISNNLFINQLRESYVRNFGENAIKNYQEFEEAIFKQPDFIENNCYITGHDNVNVFGQIEMKYFIKSNDNAIDIQLRKL</sequence>
<dbReference type="InterPro" id="IPR058210">
    <property type="entry name" value="SACS/Nov_dom"/>
</dbReference>
<evidence type="ECO:0000256" key="4">
    <source>
        <dbReference type="ARBA" id="ARBA00022840"/>
    </source>
</evidence>
<dbReference type="Proteomes" id="UP000656244">
    <property type="component" value="Unassembled WGS sequence"/>
</dbReference>
<dbReference type="InterPro" id="IPR027417">
    <property type="entry name" value="P-loop_NTPase"/>
</dbReference>
<reference evidence="7" key="1">
    <citation type="submission" date="2020-08" db="EMBL/GenBank/DDBJ databases">
        <title>Hyunsoonleella sp. strain SJ7 genome sequencing and assembly.</title>
        <authorList>
            <person name="Kim I."/>
        </authorList>
    </citation>
    <scope>NUCLEOTIDE SEQUENCE</scope>
    <source>
        <strain evidence="7">SJ7</strain>
    </source>
</reference>
<evidence type="ECO:0000256" key="2">
    <source>
        <dbReference type="ARBA" id="ARBA00022801"/>
    </source>
</evidence>
<accession>A0A923HI28</accession>
<keyword evidence="2" id="KW-0378">Hydrolase</keyword>
<dbReference type="SUPFAM" id="SSF55874">
    <property type="entry name" value="ATPase domain of HSP90 chaperone/DNA topoisomerase II/histidine kinase"/>
    <property type="match status" value="1"/>
</dbReference>
<feature type="domain" description="DNA2/NAM7 helicase-like C-terminal" evidence="5">
    <location>
        <begin position="2033"/>
        <end position="2222"/>
    </location>
</feature>
<dbReference type="Pfam" id="PF13087">
    <property type="entry name" value="AAA_12"/>
    <property type="match status" value="1"/>
</dbReference>
<evidence type="ECO:0000313" key="7">
    <source>
        <dbReference type="EMBL" id="MBC3759705.1"/>
    </source>
</evidence>
<keyword evidence="1" id="KW-0547">Nucleotide-binding</keyword>
<feature type="domain" description="Sacsin/Nov" evidence="6">
    <location>
        <begin position="65"/>
        <end position="149"/>
    </location>
</feature>
<dbReference type="InterPro" id="IPR041679">
    <property type="entry name" value="DNA2/NAM7-like_C"/>
</dbReference>
<dbReference type="NCBIfam" id="NF047352">
    <property type="entry name" value="P_loop_sacsin"/>
    <property type="match status" value="1"/>
</dbReference>
<keyword evidence="8" id="KW-1185">Reference proteome</keyword>